<feature type="region of interest" description="Disordered" evidence="1">
    <location>
        <begin position="1"/>
        <end position="74"/>
    </location>
</feature>
<dbReference type="VEuPathDB" id="FungiDB:A1Q1_06453"/>
<dbReference type="Gene3D" id="3.40.50.1820">
    <property type="entry name" value="alpha/beta hydrolase"/>
    <property type="match status" value="1"/>
</dbReference>
<reference evidence="3 4" key="1">
    <citation type="journal article" date="2012" name="Eukaryot. Cell">
        <title>Draft genome sequence of CBS 2479, the standard type strain of Trichosporon asahii.</title>
        <authorList>
            <person name="Yang R.Y."/>
            <person name="Li H.T."/>
            <person name="Zhu H."/>
            <person name="Zhou G.P."/>
            <person name="Wang M."/>
            <person name="Wang L."/>
        </authorList>
    </citation>
    <scope>NUCLEOTIDE SEQUENCE [LARGE SCALE GENOMIC DNA]</scope>
    <source>
        <strain evidence="4">ATCC 90039 / CBS 2479 / JCM 2466 / KCTC 7840 / NCYC 2677 / UAMH 7654</strain>
    </source>
</reference>
<dbReference type="InterPro" id="IPR003386">
    <property type="entry name" value="LACT/PDAT_acylTrfase"/>
</dbReference>
<evidence type="ECO:0000256" key="2">
    <source>
        <dbReference type="SAM" id="Phobius"/>
    </source>
</evidence>
<evidence type="ECO:0008006" key="5">
    <source>
        <dbReference type="Google" id="ProtNLM"/>
    </source>
</evidence>
<dbReference type="GO" id="GO:0008374">
    <property type="term" value="F:O-acyltransferase activity"/>
    <property type="evidence" value="ECO:0007669"/>
    <property type="project" value="InterPro"/>
</dbReference>
<sequence>MPKSRKSREASAASAATSDSAVSASAGSAHSSRSSTPTVTVQQTTEPAKHVQIETPDRTPNGTPPPTGESRLRQRFKSVREELGKSMDDISVRIRNKGDGNYKHHKGHKHHEKDERGWKKWFVGRRALFPIAFVLGAAAVWLTTAPDLLPADLSDVWPMLQSDMRDFLGNLTITDAVRKNIFENRDFTVADDLIEKYGLKADHPIVLMPGIISTGLESWSTEPVARSMFRSRLWGTSTMIRTVLTDKEKWTEAIAIDLKTGLDPPGHKVRAAQGLDAASEFIQGYWIWQKIVQNLAAIGYDTSTMDMAAYDWRVAFYNLEIRDFFLTRLKAKIEIMRQQTGKKVVLASHSMGGSLALYFFKWVEADPKKCGGFGGGGGPHWVEENIDSWINIAGTLLGVPKAMTAFLSGEMRDTVEIHPLGSYMLEKFFSRKERAKLFRNWPGASSMWMKGGNRIWGNDTFAPDDPENTTDTFGRFLSFRNTTTEPVDKELTSQTVYPNLTIDDTAPYVLEHTSTDYQRMYQANYSHGFEADTKQLKKNGFDPVKWSNPLEVQLPDAPSMKIYCLYGHGKETERSYWYAKGEWIEDENRGDAVGKEAICEADDEECLRTPGDFPMTRDQWIDTEVTDKGATPEVRSGVKFSDGDGTIATVSLGAMCVKGWKGKTPWNPAGIEVITQAGKPARQYKHQPDSFDLRGGPLTADHVDILGSSPLNAAILEIAAGRGDLVEPTIGSNITDYVERMDWGGAF</sequence>
<dbReference type="OrthoDB" id="190846at2759"/>
<evidence type="ECO:0000313" key="4">
    <source>
        <dbReference type="Proteomes" id="UP000002748"/>
    </source>
</evidence>
<protein>
    <recommendedName>
        <fullName evidence="5">Phospholipid:diacylglycerol acyltransferase</fullName>
    </recommendedName>
</protein>
<keyword evidence="2" id="KW-0812">Transmembrane</keyword>
<dbReference type="InterPro" id="IPR029058">
    <property type="entry name" value="AB_hydrolase_fold"/>
</dbReference>
<feature type="compositionally biased region" description="Low complexity" evidence="1">
    <location>
        <begin position="10"/>
        <end position="45"/>
    </location>
</feature>
<proteinExistence type="predicted"/>
<accession>J5SDM6</accession>
<evidence type="ECO:0000256" key="1">
    <source>
        <dbReference type="SAM" id="MobiDB-lite"/>
    </source>
</evidence>
<feature type="compositionally biased region" description="Basic and acidic residues" evidence="1">
    <location>
        <begin position="47"/>
        <end position="57"/>
    </location>
</feature>
<evidence type="ECO:0000313" key="3">
    <source>
        <dbReference type="EMBL" id="EJT45136.1"/>
    </source>
</evidence>
<keyword evidence="2" id="KW-1133">Transmembrane helix</keyword>
<name>J5SDM6_TRIAS</name>
<dbReference type="HOGENOM" id="CLU_016065_1_0_1"/>
<organism evidence="3 4">
    <name type="scientific">Trichosporon asahii var. asahii (strain ATCC 90039 / CBS 2479 / JCM 2466 / KCTC 7840 / NBRC 103889/ NCYC 2677 / UAMH 7654)</name>
    <name type="common">Yeast</name>
    <dbReference type="NCBI Taxonomy" id="1186058"/>
    <lineage>
        <taxon>Eukaryota</taxon>
        <taxon>Fungi</taxon>
        <taxon>Dikarya</taxon>
        <taxon>Basidiomycota</taxon>
        <taxon>Agaricomycotina</taxon>
        <taxon>Tremellomycetes</taxon>
        <taxon>Trichosporonales</taxon>
        <taxon>Trichosporonaceae</taxon>
        <taxon>Trichosporon</taxon>
    </lineage>
</organism>
<dbReference type="Proteomes" id="UP000002748">
    <property type="component" value="Unassembled WGS sequence"/>
</dbReference>
<dbReference type="GeneID" id="25989965"/>
<dbReference type="AlphaFoldDB" id="J5SDM6"/>
<dbReference type="Pfam" id="PF02450">
    <property type="entry name" value="LCAT"/>
    <property type="match status" value="1"/>
</dbReference>
<feature type="transmembrane region" description="Helical" evidence="2">
    <location>
        <begin position="127"/>
        <end position="144"/>
    </location>
</feature>
<dbReference type="PANTHER" id="PTHR11440">
    <property type="entry name" value="LECITHIN-CHOLESTEROL ACYLTRANSFERASE-RELATED"/>
    <property type="match status" value="1"/>
</dbReference>
<dbReference type="GO" id="GO:0006629">
    <property type="term" value="P:lipid metabolic process"/>
    <property type="evidence" value="ECO:0007669"/>
    <property type="project" value="InterPro"/>
</dbReference>
<gene>
    <name evidence="3" type="ORF">A1Q1_06453</name>
</gene>
<dbReference type="KEGG" id="tasa:A1Q1_06453"/>
<keyword evidence="2" id="KW-0472">Membrane</keyword>
<comment type="caution">
    <text evidence="3">The sequence shown here is derived from an EMBL/GenBank/DDBJ whole genome shotgun (WGS) entry which is preliminary data.</text>
</comment>
<dbReference type="EMBL" id="ALBS01000333">
    <property type="protein sequence ID" value="EJT45136.1"/>
    <property type="molecule type" value="Genomic_DNA"/>
</dbReference>
<dbReference type="RefSeq" id="XP_014177042.1">
    <property type="nucleotide sequence ID" value="XM_014321567.1"/>
</dbReference>
<dbReference type="SUPFAM" id="SSF53474">
    <property type="entry name" value="alpha/beta-Hydrolases"/>
    <property type="match status" value="1"/>
</dbReference>